<reference evidence="3 4" key="1">
    <citation type="submission" date="2015-06" db="EMBL/GenBank/DDBJ databases">
        <title>New insights into the roles of widespread benthic archaea in carbon and nitrogen cycling.</title>
        <authorList>
            <person name="Lazar C.S."/>
            <person name="Baker B.J."/>
            <person name="Seitz K.W."/>
            <person name="Hyde A.S."/>
            <person name="Dick G.J."/>
            <person name="Hinrichs K.-U."/>
            <person name="Teske A.P."/>
        </authorList>
    </citation>
    <scope>NUCLEOTIDE SEQUENCE [LARGE SCALE GENOMIC DNA]</scope>
    <source>
        <strain evidence="3">SG8-32-1</strain>
    </source>
</reference>
<evidence type="ECO:0000313" key="4">
    <source>
        <dbReference type="Proteomes" id="UP000037237"/>
    </source>
</evidence>
<dbReference type="GO" id="GO:0006310">
    <property type="term" value="P:DNA recombination"/>
    <property type="evidence" value="ECO:0007669"/>
    <property type="project" value="UniProtKB-KW"/>
</dbReference>
<dbReference type="InterPro" id="IPR013762">
    <property type="entry name" value="Integrase-like_cat_sf"/>
</dbReference>
<dbReference type="InterPro" id="IPR002104">
    <property type="entry name" value="Integrase_catalytic"/>
</dbReference>
<name>A0A0M0BLH2_9ARCH</name>
<keyword evidence="1" id="KW-0233">DNA recombination</keyword>
<organism evidence="3 4">
    <name type="scientific">miscellaneous Crenarchaeota group-1 archaeon SG8-32-1</name>
    <dbReference type="NCBI Taxonomy" id="1685124"/>
    <lineage>
        <taxon>Archaea</taxon>
        <taxon>Candidatus Bathyarchaeota</taxon>
        <taxon>MCG-1</taxon>
    </lineage>
</organism>
<dbReference type="Gene3D" id="1.10.443.10">
    <property type="entry name" value="Intergrase catalytic core"/>
    <property type="match status" value="1"/>
</dbReference>
<comment type="caution">
    <text evidence="3">The sequence shown here is derived from an EMBL/GenBank/DDBJ whole genome shotgun (WGS) entry which is preliminary data.</text>
</comment>
<dbReference type="Pfam" id="PF00589">
    <property type="entry name" value="Phage_integrase"/>
    <property type="match status" value="1"/>
</dbReference>
<evidence type="ECO:0000259" key="2">
    <source>
        <dbReference type="PROSITE" id="PS51898"/>
    </source>
</evidence>
<dbReference type="EMBL" id="LFWU01000158">
    <property type="protein sequence ID" value="KON29403.1"/>
    <property type="molecule type" value="Genomic_DNA"/>
</dbReference>
<proteinExistence type="predicted"/>
<gene>
    <name evidence="3" type="ORF">AC477_05950</name>
</gene>
<dbReference type="GO" id="GO:0015074">
    <property type="term" value="P:DNA integration"/>
    <property type="evidence" value="ECO:0007669"/>
    <property type="project" value="InterPro"/>
</dbReference>
<evidence type="ECO:0000256" key="1">
    <source>
        <dbReference type="ARBA" id="ARBA00023172"/>
    </source>
</evidence>
<protein>
    <recommendedName>
        <fullName evidence="2">Tyr recombinase domain-containing protein</fullName>
    </recommendedName>
</protein>
<feature type="domain" description="Tyr recombinase" evidence="2">
    <location>
        <begin position="1"/>
        <end position="146"/>
    </location>
</feature>
<dbReference type="GO" id="GO:0003677">
    <property type="term" value="F:DNA binding"/>
    <property type="evidence" value="ECO:0007669"/>
    <property type="project" value="InterPro"/>
</dbReference>
<dbReference type="SUPFAM" id="SSF56349">
    <property type="entry name" value="DNA breaking-rejoining enzymes"/>
    <property type="match status" value="1"/>
</dbReference>
<dbReference type="Proteomes" id="UP000037237">
    <property type="component" value="Unassembled WGS sequence"/>
</dbReference>
<dbReference type="CDD" id="cd00397">
    <property type="entry name" value="DNA_BRE_C"/>
    <property type="match status" value="1"/>
</dbReference>
<accession>A0A0M0BLH2</accession>
<dbReference type="PROSITE" id="PS51898">
    <property type="entry name" value="TYR_RECOMBINASE"/>
    <property type="match status" value="1"/>
</dbReference>
<dbReference type="AlphaFoldDB" id="A0A0M0BLH2"/>
<dbReference type="InterPro" id="IPR011010">
    <property type="entry name" value="DNA_brk_join_enz"/>
</dbReference>
<sequence>MRIRELCRLKRINIDLERNIITVNNPEKGSRPRSFKTSSKLASMIDSLPRKNEKTLGKQSPKIAVSSLCVLRKTIARKLKNPRFEQMHFHTLRHWKFHTLRHWKATTEYHKTKDILHVMKMLGHRRIENTLIYTQLIQDGKEDDYHSATANTSEEAKALIETGFEYICTYKEVMLFRKRK</sequence>
<evidence type="ECO:0000313" key="3">
    <source>
        <dbReference type="EMBL" id="KON29403.1"/>
    </source>
</evidence>